<dbReference type="OrthoDB" id="7569852at2"/>
<proteinExistence type="predicted"/>
<keyword evidence="2" id="KW-1185">Reference proteome</keyword>
<reference evidence="1 2" key="1">
    <citation type="submission" date="2017-03" db="EMBL/GenBank/DDBJ databases">
        <title>Genome sequence of Sphingomonas dokdonensis DSM 21029.</title>
        <authorList>
            <person name="Poehlein A."/>
            <person name="Wuebbeler J.H."/>
            <person name="Steinbuechel A."/>
            <person name="Daniel R."/>
        </authorList>
    </citation>
    <scope>NUCLEOTIDE SEQUENCE [LARGE SCALE GENOMIC DNA]</scope>
    <source>
        <strain evidence="1 2">DSM 21029</strain>
    </source>
</reference>
<comment type="caution">
    <text evidence="1">The sequence shown here is derived from an EMBL/GenBank/DDBJ whole genome shotgun (WGS) entry which is preliminary data.</text>
</comment>
<accession>A0A245ZWI7</accession>
<sequence length="149" mass="16044">MANDTMISQHAADDALVATIALFMGRGRRFSVKDVELGTGISERTLSAMIALDPESRRAPSGRNLLLLMSFFGVEFTDRLLSHVGQGARDLNPAPDAPGVVIAGIMSAAAEFARAGADNQFCSRDRRELRDDAVTLIQLVEPFARPAND</sequence>
<evidence type="ECO:0000313" key="1">
    <source>
        <dbReference type="EMBL" id="OWK34092.1"/>
    </source>
</evidence>
<dbReference type="RefSeq" id="WP_088366251.1">
    <property type="nucleotide sequence ID" value="NZ_NBBI01000001.1"/>
</dbReference>
<protein>
    <submittedName>
        <fullName evidence="1">Uncharacterized protein</fullName>
    </submittedName>
</protein>
<name>A0A245ZWI7_9SPHN</name>
<dbReference type="Proteomes" id="UP000197290">
    <property type="component" value="Unassembled WGS sequence"/>
</dbReference>
<gene>
    <name evidence="1" type="ORF">SPDO_09830</name>
</gene>
<organism evidence="1 2">
    <name type="scientific">Sphingomonas dokdonensis</name>
    <dbReference type="NCBI Taxonomy" id="344880"/>
    <lineage>
        <taxon>Bacteria</taxon>
        <taxon>Pseudomonadati</taxon>
        <taxon>Pseudomonadota</taxon>
        <taxon>Alphaproteobacteria</taxon>
        <taxon>Sphingomonadales</taxon>
        <taxon>Sphingomonadaceae</taxon>
        <taxon>Sphingomonas</taxon>
    </lineage>
</organism>
<dbReference type="AlphaFoldDB" id="A0A245ZWI7"/>
<dbReference type="EMBL" id="NBBI01000001">
    <property type="protein sequence ID" value="OWK34092.1"/>
    <property type="molecule type" value="Genomic_DNA"/>
</dbReference>
<evidence type="ECO:0000313" key="2">
    <source>
        <dbReference type="Proteomes" id="UP000197290"/>
    </source>
</evidence>